<evidence type="ECO:0000256" key="1">
    <source>
        <dbReference type="SAM" id="Phobius"/>
    </source>
</evidence>
<name>A0ABS7PB03_9SPHN</name>
<accession>A0ABS7PB03</accession>
<evidence type="ECO:0000313" key="2">
    <source>
        <dbReference type="EMBL" id="MBY8336245.1"/>
    </source>
</evidence>
<keyword evidence="1" id="KW-0812">Transmembrane</keyword>
<sequence>MSAPAEITRAQRFWPIAGAIPFLLSIFLLGVSLNSGALTVFAVVWPLLQVAGYTMTLRLAKGDTSHDLVKTQVILHYIALILLVVLLVRAS</sequence>
<organism evidence="2 3">
    <name type="scientific">Alteriqipengyuania abyssalis</name>
    <dbReference type="NCBI Taxonomy" id="2860200"/>
    <lineage>
        <taxon>Bacteria</taxon>
        <taxon>Pseudomonadati</taxon>
        <taxon>Pseudomonadota</taxon>
        <taxon>Alphaproteobacteria</taxon>
        <taxon>Sphingomonadales</taxon>
        <taxon>Erythrobacteraceae</taxon>
        <taxon>Alteriqipengyuania</taxon>
    </lineage>
</organism>
<reference evidence="2 3" key="1">
    <citation type="submission" date="2021-07" db="EMBL/GenBank/DDBJ databases">
        <title>Alteriqipengyuania abyssalis NZ-12B nov, sp.nov isolated from deep sea sponge in pacific ocean.</title>
        <authorList>
            <person name="Tareen S."/>
            <person name="Wink J."/>
        </authorList>
    </citation>
    <scope>NUCLEOTIDE SEQUENCE [LARGE SCALE GENOMIC DNA]</scope>
    <source>
        <strain evidence="2 3">NZ-12B</strain>
    </source>
</reference>
<dbReference type="Proteomes" id="UP000759298">
    <property type="component" value="Unassembled WGS sequence"/>
</dbReference>
<feature type="transmembrane region" description="Helical" evidence="1">
    <location>
        <begin position="68"/>
        <end position="88"/>
    </location>
</feature>
<keyword evidence="1" id="KW-0472">Membrane</keyword>
<proteinExistence type="predicted"/>
<protein>
    <submittedName>
        <fullName evidence="2">Pyridoxal phosphate biosynthetic protein</fullName>
    </submittedName>
</protein>
<comment type="caution">
    <text evidence="2">The sequence shown here is derived from an EMBL/GenBank/DDBJ whole genome shotgun (WGS) entry which is preliminary data.</text>
</comment>
<feature type="transmembrane region" description="Helical" evidence="1">
    <location>
        <begin position="12"/>
        <end position="31"/>
    </location>
</feature>
<dbReference type="EMBL" id="JAHWXP010000001">
    <property type="protein sequence ID" value="MBY8336245.1"/>
    <property type="molecule type" value="Genomic_DNA"/>
</dbReference>
<keyword evidence="1" id="KW-1133">Transmembrane helix</keyword>
<evidence type="ECO:0000313" key="3">
    <source>
        <dbReference type="Proteomes" id="UP000759298"/>
    </source>
</evidence>
<feature type="transmembrane region" description="Helical" evidence="1">
    <location>
        <begin position="37"/>
        <end position="56"/>
    </location>
</feature>
<keyword evidence="3" id="KW-1185">Reference proteome</keyword>
<dbReference type="RefSeq" id="WP_222823932.1">
    <property type="nucleotide sequence ID" value="NZ_JAHWXP010000001.1"/>
</dbReference>
<gene>
    <name evidence="2" type="ORF">KYN89_04225</name>
</gene>